<sequence>MKSFKILLPIATAVGASAIAVSSGATYPSTRSVTISSVASGPLTQANSRDRAAIFDASNIKPGDVVNASLTIRNTATRFVRLQLTETESVNPFGGGLSMVITNTTAERVVYAGTFGDLAAGGSTDLGVVGPGEANDYAFRVELDPAVTNTGQGRTAAASFQWQSVQADPSTDD</sequence>
<gene>
    <name evidence="1" type="ORF">C3E78_02435</name>
</gene>
<keyword evidence="2" id="KW-1185">Reference proteome</keyword>
<evidence type="ECO:0000313" key="1">
    <source>
        <dbReference type="EMBL" id="AWB91170.1"/>
    </source>
</evidence>
<dbReference type="KEGG" id="aez:C3E78_02435"/>
<name>A0A2S0WIV8_9ACTN</name>
<dbReference type="AlphaFoldDB" id="A0A2S0WIV8"/>
<dbReference type="Proteomes" id="UP000244384">
    <property type="component" value="Chromosome"/>
</dbReference>
<organism evidence="1 2">
    <name type="scientific">Aeromicrobium chenweiae</name>
    <dbReference type="NCBI Taxonomy" id="2079793"/>
    <lineage>
        <taxon>Bacteria</taxon>
        <taxon>Bacillati</taxon>
        <taxon>Actinomycetota</taxon>
        <taxon>Actinomycetes</taxon>
        <taxon>Propionibacteriales</taxon>
        <taxon>Nocardioidaceae</taxon>
        <taxon>Aeromicrobium</taxon>
    </lineage>
</organism>
<dbReference type="OrthoDB" id="3784946at2"/>
<protein>
    <submittedName>
        <fullName evidence="1">Uncharacterized protein</fullName>
    </submittedName>
</protein>
<accession>A0A5F2EQ17</accession>
<dbReference type="RefSeq" id="WP_108576816.1">
    <property type="nucleotide sequence ID" value="NZ_CP026952.1"/>
</dbReference>
<accession>A0A2S0WIV8</accession>
<dbReference type="EMBL" id="CP026952">
    <property type="protein sequence ID" value="AWB91170.1"/>
    <property type="molecule type" value="Genomic_DNA"/>
</dbReference>
<reference evidence="2" key="1">
    <citation type="submission" date="2018-01" db="EMBL/GenBank/DDBJ databases">
        <authorList>
            <person name="Li J."/>
        </authorList>
    </citation>
    <scope>NUCLEOTIDE SEQUENCE [LARGE SCALE GENOMIC DNA]</scope>
    <source>
        <strain evidence="2">592</strain>
    </source>
</reference>
<proteinExistence type="predicted"/>
<evidence type="ECO:0000313" key="2">
    <source>
        <dbReference type="Proteomes" id="UP000244384"/>
    </source>
</evidence>